<name>A0A455W6U1_MARNT</name>
<organism evidence="1">
    <name type="scientific">Marinobacter nauticus</name>
    <name type="common">Marinobacter hydrocarbonoclasticus</name>
    <name type="synonym">Marinobacter aquaeolei</name>
    <dbReference type="NCBI Taxonomy" id="2743"/>
    <lineage>
        <taxon>Bacteria</taxon>
        <taxon>Pseudomonadati</taxon>
        <taxon>Pseudomonadota</taxon>
        <taxon>Gammaproteobacteria</taxon>
        <taxon>Pseudomonadales</taxon>
        <taxon>Marinobacteraceae</taxon>
        <taxon>Marinobacter</taxon>
    </lineage>
</organism>
<dbReference type="EMBL" id="AP019537">
    <property type="protein sequence ID" value="BBJ05186.1"/>
    <property type="molecule type" value="Genomic_DNA"/>
</dbReference>
<reference evidence="1" key="1">
    <citation type="submission" date="2019-03" db="EMBL/GenBank/DDBJ databases">
        <title>Whole genome analysis of nitrate-reducing bacteria Marinobacter hydrocarbonoclasticus YB03.</title>
        <authorList>
            <person name="Azam A.H."/>
            <person name="Yuk S.R."/>
            <person name="Kamarisima K."/>
            <person name="Miyanaga K."/>
            <person name="Tanji Y."/>
        </authorList>
    </citation>
    <scope>NUCLEOTIDE SEQUENCE</scope>
    <source>
        <strain evidence="1">YB03</strain>
    </source>
</reference>
<dbReference type="AlphaFoldDB" id="A0A455W6U1"/>
<gene>
    <name evidence="1" type="ORF">YBY_30350</name>
</gene>
<sequence length="67" mass="7011">MTNNVTNLFGKDGDQTFIICPCTEEGTPVIPVVIHGTSGPIIASLMCPDCDKVIPVVNGILQIGVDV</sequence>
<proteinExistence type="predicted"/>
<evidence type="ECO:0000313" key="1">
    <source>
        <dbReference type="EMBL" id="BBJ05186.1"/>
    </source>
</evidence>
<accession>A0A455W6U1</accession>
<protein>
    <submittedName>
        <fullName evidence="1">Uncharacterized protein</fullName>
    </submittedName>
</protein>